<dbReference type="PANTHER" id="PTHR42699:SF1">
    <property type="entry name" value="CYSTATHIONINE GAMMA-SYNTHASE-RELATED"/>
    <property type="match status" value="1"/>
</dbReference>
<gene>
    <name evidence="4" type="ORF">N7463_002048</name>
</gene>
<dbReference type="InterPro" id="IPR051750">
    <property type="entry name" value="Trans-sulfuration_enzymes"/>
</dbReference>
<sequence length="572" mass="64319">MIPPSPHMLALGVSQPPNQIHAVSVSMPTWESVTGWGKREDCVVEKMQTVYPRFYVHKLLRMLSEAVRKRIALPQTSECMIFPSEKTANRFISGLRSQNAAVPIDSVWFTLHQVATTDEEQWASFYAIIYGDDMEAQALKCWCIIGDGISSRHAEFCLERFDFMKSVSSNPCYITCPTFLGRFQHPGAPPRMDFGTGDKEAIKSLIARLAKSEKPGSAEVTTRDIFLYPKGMAAINAVARAVFKTMPRGVDPQAIIYGWSYADTPKCLPMNGYARFKMYPNGTQEELYELEASLQSDNRISILFCEVPSNPLLESVDMERIRSLAMKYNFIVACDQTLAAFANLDLLPYADILMDSLTKMFSGSSNVMAGSVIVNPQSKHYDRIHSALVDDFEDVFFPLDAEVLAENSADFEHRILRSNRNAMAIAMLMSLHPSVERIYYPKMASSAALFEKYRRDTGGYGFLLSILFRQPSSAVCFYDALDVCKGPSIGTNFTLAVPYTQLAHFKEMDWAESCGVSKYIVRISVGLEEEEQVLDRVRKALQIVEFKAQRDRGTFCQDRESSNGTAELINYN</sequence>
<keyword evidence="5" id="KW-1185">Reference proteome</keyword>
<dbReference type="SUPFAM" id="SSF53383">
    <property type="entry name" value="PLP-dependent transferases"/>
    <property type="match status" value="1"/>
</dbReference>
<dbReference type="OrthoDB" id="10047078at2759"/>
<dbReference type="Gene3D" id="3.40.640.10">
    <property type="entry name" value="Type I PLP-dependent aspartate aminotransferase-like (Major domain)"/>
    <property type="match status" value="1"/>
</dbReference>
<dbReference type="Pfam" id="PF01053">
    <property type="entry name" value="Cys_Met_Meta_PP"/>
    <property type="match status" value="1"/>
</dbReference>
<dbReference type="InterPro" id="IPR015422">
    <property type="entry name" value="PyrdxlP-dep_Trfase_small"/>
</dbReference>
<dbReference type="InterPro" id="IPR015424">
    <property type="entry name" value="PyrdxlP-dep_Trfase"/>
</dbReference>
<dbReference type="GO" id="GO:0019346">
    <property type="term" value="P:transsulfuration"/>
    <property type="evidence" value="ECO:0007669"/>
    <property type="project" value="InterPro"/>
</dbReference>
<accession>A0A9X0C852</accession>
<reference evidence="4" key="2">
    <citation type="journal article" date="2023" name="IMA Fungus">
        <title>Comparative genomic study of the Penicillium genus elucidates a diverse pangenome and 15 lateral gene transfer events.</title>
        <authorList>
            <person name="Petersen C."/>
            <person name="Sorensen T."/>
            <person name="Nielsen M.R."/>
            <person name="Sondergaard T.E."/>
            <person name="Sorensen J.L."/>
            <person name="Fitzpatrick D.A."/>
            <person name="Frisvad J.C."/>
            <person name="Nielsen K.L."/>
        </authorList>
    </citation>
    <scope>NUCLEOTIDE SEQUENCE</scope>
    <source>
        <strain evidence="4">IBT 29495</strain>
    </source>
</reference>
<comment type="cofactor">
    <cofactor evidence="1 3">
        <name>pyridoxal 5'-phosphate</name>
        <dbReference type="ChEBI" id="CHEBI:597326"/>
    </cofactor>
</comment>
<dbReference type="InterPro" id="IPR015421">
    <property type="entry name" value="PyrdxlP-dep_Trfase_major"/>
</dbReference>
<evidence type="ECO:0000313" key="4">
    <source>
        <dbReference type="EMBL" id="KAJ5512496.1"/>
    </source>
</evidence>
<dbReference type="EMBL" id="JAPWDS010000002">
    <property type="protein sequence ID" value="KAJ5512496.1"/>
    <property type="molecule type" value="Genomic_DNA"/>
</dbReference>
<keyword evidence="2 3" id="KW-0663">Pyridoxal phosphate</keyword>
<evidence type="ECO:0000256" key="1">
    <source>
        <dbReference type="ARBA" id="ARBA00001933"/>
    </source>
</evidence>
<dbReference type="Proteomes" id="UP001149954">
    <property type="component" value="Unassembled WGS sequence"/>
</dbReference>
<name>A0A9X0C852_9EURO</name>
<dbReference type="GO" id="GO:0003962">
    <property type="term" value="F:cystathionine gamma-synthase activity"/>
    <property type="evidence" value="ECO:0007669"/>
    <property type="project" value="TreeGrafter"/>
</dbReference>
<dbReference type="InterPro" id="IPR000277">
    <property type="entry name" value="Cys/Met-Metab_PyrdxlP-dep_enz"/>
</dbReference>
<comment type="similarity">
    <text evidence="3">Belongs to the trans-sulfuration enzymes family.</text>
</comment>
<protein>
    <submittedName>
        <fullName evidence="4">Cystathionine gamma-synthase</fullName>
    </submittedName>
</protein>
<reference evidence="4" key="1">
    <citation type="submission" date="2022-12" db="EMBL/GenBank/DDBJ databases">
        <authorList>
            <person name="Petersen C."/>
        </authorList>
    </citation>
    <scope>NUCLEOTIDE SEQUENCE</scope>
    <source>
        <strain evidence="4">IBT 29495</strain>
    </source>
</reference>
<evidence type="ECO:0000256" key="3">
    <source>
        <dbReference type="RuleBase" id="RU362118"/>
    </source>
</evidence>
<dbReference type="PANTHER" id="PTHR42699">
    <property type="match status" value="1"/>
</dbReference>
<evidence type="ECO:0000256" key="2">
    <source>
        <dbReference type="ARBA" id="ARBA00022898"/>
    </source>
</evidence>
<dbReference type="AlphaFoldDB" id="A0A9X0C852"/>
<dbReference type="GO" id="GO:0030170">
    <property type="term" value="F:pyridoxal phosphate binding"/>
    <property type="evidence" value="ECO:0007669"/>
    <property type="project" value="InterPro"/>
</dbReference>
<dbReference type="Gene3D" id="3.90.1150.10">
    <property type="entry name" value="Aspartate Aminotransferase, domain 1"/>
    <property type="match status" value="1"/>
</dbReference>
<proteinExistence type="inferred from homology"/>
<comment type="caution">
    <text evidence="4">The sequence shown here is derived from an EMBL/GenBank/DDBJ whole genome shotgun (WGS) entry which is preliminary data.</text>
</comment>
<evidence type="ECO:0000313" key="5">
    <source>
        <dbReference type="Proteomes" id="UP001149954"/>
    </source>
</evidence>
<organism evidence="4 5">
    <name type="scientific">Penicillium fimorum</name>
    <dbReference type="NCBI Taxonomy" id="1882269"/>
    <lineage>
        <taxon>Eukaryota</taxon>
        <taxon>Fungi</taxon>
        <taxon>Dikarya</taxon>
        <taxon>Ascomycota</taxon>
        <taxon>Pezizomycotina</taxon>
        <taxon>Eurotiomycetes</taxon>
        <taxon>Eurotiomycetidae</taxon>
        <taxon>Eurotiales</taxon>
        <taxon>Aspergillaceae</taxon>
        <taxon>Penicillium</taxon>
    </lineage>
</organism>